<protein>
    <submittedName>
        <fullName evidence="1">Uncharacterized protein</fullName>
    </submittedName>
</protein>
<accession>A0ACB9BC82</accession>
<comment type="caution">
    <text evidence="1">The sequence shown here is derived from an EMBL/GenBank/DDBJ whole genome shotgun (WGS) entry which is preliminary data.</text>
</comment>
<gene>
    <name evidence="1" type="ORF">L6452_20909</name>
</gene>
<organism evidence="1 2">
    <name type="scientific">Arctium lappa</name>
    <name type="common">Greater burdock</name>
    <name type="synonym">Lappa major</name>
    <dbReference type="NCBI Taxonomy" id="4217"/>
    <lineage>
        <taxon>Eukaryota</taxon>
        <taxon>Viridiplantae</taxon>
        <taxon>Streptophyta</taxon>
        <taxon>Embryophyta</taxon>
        <taxon>Tracheophyta</taxon>
        <taxon>Spermatophyta</taxon>
        <taxon>Magnoliopsida</taxon>
        <taxon>eudicotyledons</taxon>
        <taxon>Gunneridae</taxon>
        <taxon>Pentapetalae</taxon>
        <taxon>asterids</taxon>
        <taxon>campanulids</taxon>
        <taxon>Asterales</taxon>
        <taxon>Asteraceae</taxon>
        <taxon>Carduoideae</taxon>
        <taxon>Cardueae</taxon>
        <taxon>Arctiinae</taxon>
        <taxon>Arctium</taxon>
    </lineage>
</organism>
<dbReference type="Proteomes" id="UP001055879">
    <property type="component" value="Linkage Group LG06"/>
</dbReference>
<evidence type="ECO:0000313" key="2">
    <source>
        <dbReference type="Proteomes" id="UP001055879"/>
    </source>
</evidence>
<reference evidence="1 2" key="2">
    <citation type="journal article" date="2022" name="Mol. Ecol. Resour.">
        <title>The genomes of chicory, endive, great burdock and yacon provide insights into Asteraceae paleo-polyploidization history and plant inulin production.</title>
        <authorList>
            <person name="Fan W."/>
            <person name="Wang S."/>
            <person name="Wang H."/>
            <person name="Wang A."/>
            <person name="Jiang F."/>
            <person name="Liu H."/>
            <person name="Zhao H."/>
            <person name="Xu D."/>
            <person name="Zhang Y."/>
        </authorList>
    </citation>
    <scope>NUCLEOTIDE SEQUENCE [LARGE SCALE GENOMIC DNA]</scope>
    <source>
        <strain evidence="2">cv. Niubang</strain>
    </source>
</reference>
<dbReference type="EMBL" id="CM042052">
    <property type="protein sequence ID" value="KAI3720002.1"/>
    <property type="molecule type" value="Genomic_DNA"/>
</dbReference>
<reference evidence="2" key="1">
    <citation type="journal article" date="2022" name="Mol. Ecol. Resour.">
        <title>The genomes of chicory, endive, great burdock and yacon provide insights into Asteraceae palaeo-polyploidization history and plant inulin production.</title>
        <authorList>
            <person name="Fan W."/>
            <person name="Wang S."/>
            <person name="Wang H."/>
            <person name="Wang A."/>
            <person name="Jiang F."/>
            <person name="Liu H."/>
            <person name="Zhao H."/>
            <person name="Xu D."/>
            <person name="Zhang Y."/>
        </authorList>
    </citation>
    <scope>NUCLEOTIDE SEQUENCE [LARGE SCALE GENOMIC DNA]</scope>
    <source>
        <strain evidence="2">cv. Niubang</strain>
    </source>
</reference>
<name>A0ACB9BC82_ARCLA</name>
<keyword evidence="2" id="KW-1185">Reference proteome</keyword>
<proteinExistence type="predicted"/>
<evidence type="ECO:0000313" key="1">
    <source>
        <dbReference type="EMBL" id="KAI3720002.1"/>
    </source>
</evidence>
<sequence length="127" mass="14055">MNLHQPTMESQDAEDTAFYAQLTTQILLLMDDDDESHDGRNREFQRRPVRGGSAVAGSLKSGWLAGGGNLEVPVWLESLWASNGVGTGVFIPRVVATGKPRRRRHRKPRKNDEGRIIHSSAGQKIHG</sequence>